<comment type="caution">
    <text evidence="2">The sequence shown here is derived from an EMBL/GenBank/DDBJ whole genome shotgun (WGS) entry which is preliminary data.</text>
</comment>
<proteinExistence type="predicted"/>
<organism evidence="2 3">
    <name type="scientific">Pristionchus mayeri</name>
    <dbReference type="NCBI Taxonomy" id="1317129"/>
    <lineage>
        <taxon>Eukaryota</taxon>
        <taxon>Metazoa</taxon>
        <taxon>Ecdysozoa</taxon>
        <taxon>Nematoda</taxon>
        <taxon>Chromadorea</taxon>
        <taxon>Rhabditida</taxon>
        <taxon>Rhabditina</taxon>
        <taxon>Diplogasteromorpha</taxon>
        <taxon>Diplogasteroidea</taxon>
        <taxon>Neodiplogasteridae</taxon>
        <taxon>Pristionchus</taxon>
    </lineage>
</organism>
<evidence type="ECO:0000313" key="3">
    <source>
        <dbReference type="Proteomes" id="UP001328107"/>
    </source>
</evidence>
<dbReference type="SUPFAM" id="SSF81383">
    <property type="entry name" value="F-box domain"/>
    <property type="match status" value="1"/>
</dbReference>
<reference evidence="3" key="1">
    <citation type="submission" date="2022-10" db="EMBL/GenBank/DDBJ databases">
        <title>Genome assembly of Pristionchus species.</title>
        <authorList>
            <person name="Yoshida K."/>
            <person name="Sommer R.J."/>
        </authorList>
    </citation>
    <scope>NUCLEOTIDE SEQUENCE [LARGE SCALE GENOMIC DNA]</scope>
    <source>
        <strain evidence="3">RS5460</strain>
    </source>
</reference>
<accession>A0AAN5C540</accession>
<dbReference type="AlphaFoldDB" id="A0AAN5C540"/>
<dbReference type="EMBL" id="BTRK01000001">
    <property type="protein sequence ID" value="GMR30362.1"/>
    <property type="molecule type" value="Genomic_DNA"/>
</dbReference>
<dbReference type="Proteomes" id="UP001328107">
    <property type="component" value="Unassembled WGS sequence"/>
</dbReference>
<dbReference type="InterPro" id="IPR001810">
    <property type="entry name" value="F-box_dom"/>
</dbReference>
<feature type="domain" description="F-box" evidence="1">
    <location>
        <begin position="77"/>
        <end position="105"/>
    </location>
</feature>
<evidence type="ECO:0000259" key="1">
    <source>
        <dbReference type="PROSITE" id="PS50181"/>
    </source>
</evidence>
<sequence>QMNLYLARKKKVLSKFQKRLYEVKKKCKGGSSDSRQLAWDNREKMWRCKRKANQMKTIERMKENNEELINFLQKDEPFPLLCLPNELISHVFSFLLMRDRLRARV</sequence>
<protein>
    <recommendedName>
        <fullName evidence="1">F-box domain-containing protein</fullName>
    </recommendedName>
</protein>
<dbReference type="PROSITE" id="PS50181">
    <property type="entry name" value="FBOX"/>
    <property type="match status" value="1"/>
</dbReference>
<name>A0AAN5C540_9BILA</name>
<feature type="non-terminal residue" evidence="2">
    <location>
        <position position="1"/>
    </location>
</feature>
<gene>
    <name evidence="2" type="ORF">PMAYCL1PPCAC_00557</name>
</gene>
<dbReference type="InterPro" id="IPR036047">
    <property type="entry name" value="F-box-like_dom_sf"/>
</dbReference>
<keyword evidence="3" id="KW-1185">Reference proteome</keyword>
<feature type="non-terminal residue" evidence="2">
    <location>
        <position position="105"/>
    </location>
</feature>
<evidence type="ECO:0000313" key="2">
    <source>
        <dbReference type="EMBL" id="GMR30362.1"/>
    </source>
</evidence>